<feature type="domain" description="N-acetyltransferase" evidence="9">
    <location>
        <begin position="743"/>
        <end position="906"/>
    </location>
</feature>
<dbReference type="Gene3D" id="3.60.20.10">
    <property type="entry name" value="Glutamine Phosphoribosylpyrophosphate, subunit 1, domain 1"/>
    <property type="match status" value="2"/>
</dbReference>
<comment type="function">
    <text evidence="1">Acyltransferase required for the direct transfer of medium- to long-chain fatty acyl moieties from a carrier protein (MbtL) on to the epsilon-amino group of lysine residue in the mycobactin core.</text>
</comment>
<evidence type="ECO:0000256" key="4">
    <source>
        <dbReference type="ARBA" id="ARBA00020586"/>
    </source>
</evidence>
<dbReference type="SMART" id="SM01006">
    <property type="entry name" value="AlcB"/>
    <property type="match status" value="1"/>
</dbReference>
<dbReference type="InterPro" id="IPR043147">
    <property type="entry name" value="Penicillin_amidase_A-knob"/>
</dbReference>
<dbReference type="InterPro" id="IPR029055">
    <property type="entry name" value="Ntn_hydrolases_N"/>
</dbReference>
<evidence type="ECO:0000256" key="1">
    <source>
        <dbReference type="ARBA" id="ARBA00003818"/>
    </source>
</evidence>
<evidence type="ECO:0000256" key="6">
    <source>
        <dbReference type="ARBA" id="ARBA00023145"/>
    </source>
</evidence>
<dbReference type="Pfam" id="PF01804">
    <property type="entry name" value="Penicil_amidase"/>
    <property type="match status" value="2"/>
</dbReference>
<dbReference type="PANTHER" id="PTHR34218">
    <property type="entry name" value="PEPTIDASE S45 PENICILLIN AMIDASE"/>
    <property type="match status" value="1"/>
</dbReference>
<dbReference type="Gene3D" id="1.10.439.10">
    <property type="entry name" value="Penicillin Amidohydrolase, domain 1"/>
    <property type="match status" value="1"/>
</dbReference>
<protein>
    <recommendedName>
        <fullName evidence="4">Lysine N-acyltransferase MbtK</fullName>
    </recommendedName>
    <alternativeName>
        <fullName evidence="7">Mycobactin synthase protein K</fullName>
    </alternativeName>
</protein>
<keyword evidence="11" id="KW-1185">Reference proteome</keyword>
<dbReference type="InterPro" id="IPR043146">
    <property type="entry name" value="Penicillin_amidase_N_B-knob"/>
</dbReference>
<dbReference type="InterPro" id="IPR019432">
    <property type="entry name" value="Acyltransferase_MbtK/IucB-like"/>
</dbReference>
<dbReference type="InterPro" id="IPR002692">
    <property type="entry name" value="S45"/>
</dbReference>
<dbReference type="RefSeq" id="WP_135010056.1">
    <property type="nucleotide sequence ID" value="NZ_JAYEXM010000004.1"/>
</dbReference>
<feature type="region of interest" description="Disordered" evidence="8">
    <location>
        <begin position="473"/>
        <end position="502"/>
    </location>
</feature>
<keyword evidence="5" id="KW-0378">Hydrolase</keyword>
<dbReference type="SUPFAM" id="SSF55729">
    <property type="entry name" value="Acyl-CoA N-acyltransferases (Nat)"/>
    <property type="match status" value="1"/>
</dbReference>
<dbReference type="GO" id="GO:0017000">
    <property type="term" value="P:antibiotic biosynthetic process"/>
    <property type="evidence" value="ECO:0007669"/>
    <property type="project" value="InterPro"/>
</dbReference>
<evidence type="ECO:0000313" key="11">
    <source>
        <dbReference type="Proteomes" id="UP000298017"/>
    </source>
</evidence>
<evidence type="ECO:0000256" key="7">
    <source>
        <dbReference type="ARBA" id="ARBA00031122"/>
    </source>
</evidence>
<dbReference type="GO" id="GO:0019290">
    <property type="term" value="P:siderophore biosynthetic process"/>
    <property type="evidence" value="ECO:0007669"/>
    <property type="project" value="InterPro"/>
</dbReference>
<organism evidence="10 11">
    <name type="scientific">Kocuria rhizophila</name>
    <dbReference type="NCBI Taxonomy" id="72000"/>
    <lineage>
        <taxon>Bacteria</taxon>
        <taxon>Bacillati</taxon>
        <taxon>Actinomycetota</taxon>
        <taxon>Actinomycetes</taxon>
        <taxon>Micrococcales</taxon>
        <taxon>Micrococcaceae</taxon>
        <taxon>Kocuria</taxon>
    </lineage>
</organism>
<evidence type="ECO:0000256" key="8">
    <source>
        <dbReference type="SAM" id="MobiDB-lite"/>
    </source>
</evidence>
<name>A0AAX2SF96_KOCRH</name>
<dbReference type="InterPro" id="IPR000182">
    <property type="entry name" value="GNAT_dom"/>
</dbReference>
<comment type="caution">
    <text evidence="10">The sequence shown here is derived from an EMBL/GenBank/DDBJ whole genome shotgun (WGS) entry which is preliminary data.</text>
</comment>
<gene>
    <name evidence="10" type="ORF">E4P33_02565</name>
</gene>
<dbReference type="PROSITE" id="PS51186">
    <property type="entry name" value="GNAT"/>
    <property type="match status" value="1"/>
</dbReference>
<comment type="pathway">
    <text evidence="2">Siderophore biosynthesis; mycobactin biosynthesis.</text>
</comment>
<dbReference type="InterPro" id="IPR016181">
    <property type="entry name" value="Acyl_CoA_acyltransferase"/>
</dbReference>
<evidence type="ECO:0000256" key="5">
    <source>
        <dbReference type="ARBA" id="ARBA00022801"/>
    </source>
</evidence>
<accession>A0AAX2SF96</accession>
<dbReference type="PANTHER" id="PTHR34218:SF4">
    <property type="entry name" value="ACYL-HOMOSERINE LACTONE ACYLASE QUIP"/>
    <property type="match status" value="1"/>
</dbReference>
<evidence type="ECO:0000256" key="2">
    <source>
        <dbReference type="ARBA" id="ARBA00005102"/>
    </source>
</evidence>
<sequence>MIEGPGWRVFRDPAGVPHVQADDLTALARGHGYVTGLDRAWHAEVLRHRAEARSAELLGPDAFDADALSLAADVVGTARRWWEAASAADREFFAAYARGISEALVQVWAETPEVREAGLTEEPPRPWDPWTPIAVHLDAHLLTGSLPEQLWRRRVRRVLGEAWVPVLDAESPAAAGSSAWLVPGELSVSGAPLLAADPHRVVEESGPYQPVCLSAPGLRVRGLALVGLPGVPHFGRTETAAWAITAAMTVTETLTELPVEGRDGAWHVTDTGEPLIARSTVLRSRDGVERTVTVRSCATGFVLPGTDAEESLLDDAAPGSTATVTVVSPAPVPEPSRALAACRELLGARTADDVVAAQSGWAVPCNDVLAADAHGACRHTVAGAFLGAAEPPRALHGITVRANQRPSDAEGSAARLACASPHREDRATALLDAAVAEHGVVRHEDLLAAQLDTAAPHWPRLLRSLFVEPVRSTEGTSAEDSPAVVSPAADSPGAVRPGAPGRRLSHTASWVRARLLAWDGDMSAGSTTASWFAVWRDAFVQELVASTDLSALSAPTGMPALWDPFLHGTGRVGLAVENIVRRAPALGVDVTGCALTAVERVAQEHLGPAGSVLPPWGTLHAFTPWRADPATTPAQPVPVGGDTDCLLAAGTLPGTGPACLRVPAARVLWDLADPAASWWITPDPVDRGRLDEAPVHRWARGETDQALPFVPAGAVGTTGGVIDLGILPGSSQDTAGHASGPHARLRPVDPAHDAAVILEWVSAPRARFWGMTGLSREQVEEVYAYLADSPTHHAWLLELDGAPAGIFQSYEPHADPVGAAYRVQPGDLGVHVLLAPTEHRTPGLTGAFGRRVLEQIARHGTARRIVAEPDVSNDRALARLEATGFELGPAIDLPGKTGRLAFLRLDGGSASG</sequence>
<comment type="similarity">
    <text evidence="3">Belongs to the peptidase S45 family.</text>
</comment>
<dbReference type="InterPro" id="IPR023343">
    <property type="entry name" value="Penicillin_amidase_dom1"/>
</dbReference>
<dbReference type="GO" id="GO:0016747">
    <property type="term" value="F:acyltransferase activity, transferring groups other than amino-acyl groups"/>
    <property type="evidence" value="ECO:0007669"/>
    <property type="project" value="InterPro"/>
</dbReference>
<dbReference type="Gene3D" id="3.40.630.30">
    <property type="match status" value="1"/>
</dbReference>
<proteinExistence type="inferred from homology"/>
<evidence type="ECO:0000256" key="3">
    <source>
        <dbReference type="ARBA" id="ARBA00006586"/>
    </source>
</evidence>
<dbReference type="Gene3D" id="2.30.120.10">
    <property type="match status" value="1"/>
</dbReference>
<dbReference type="AlphaFoldDB" id="A0AAX2SF96"/>
<dbReference type="Pfam" id="PF13523">
    <property type="entry name" value="Acetyltransf_8"/>
    <property type="match status" value="1"/>
</dbReference>
<dbReference type="EMBL" id="SPNK01000002">
    <property type="protein sequence ID" value="TFI02511.1"/>
    <property type="molecule type" value="Genomic_DNA"/>
</dbReference>
<dbReference type="Proteomes" id="UP000298017">
    <property type="component" value="Unassembled WGS sequence"/>
</dbReference>
<dbReference type="SUPFAM" id="SSF56235">
    <property type="entry name" value="N-terminal nucleophile aminohydrolases (Ntn hydrolases)"/>
    <property type="match status" value="1"/>
</dbReference>
<evidence type="ECO:0000313" key="10">
    <source>
        <dbReference type="EMBL" id="TFI02511.1"/>
    </source>
</evidence>
<evidence type="ECO:0000259" key="9">
    <source>
        <dbReference type="PROSITE" id="PS51186"/>
    </source>
</evidence>
<dbReference type="Gene3D" id="1.10.1400.10">
    <property type="match status" value="1"/>
</dbReference>
<reference evidence="10 11" key="1">
    <citation type="submission" date="2019-03" db="EMBL/GenBank/DDBJ databases">
        <title>Genome Sequencing and Assembly of Various Microbes Isolated from Alder Root Nodule.</title>
        <authorList>
            <person name="Swanson E."/>
            <person name="Sevigny J.L."/>
            <person name="Pesce C."/>
            <person name="Davis I."/>
            <person name="Kleiner V."/>
            <person name="Tisa L."/>
        </authorList>
    </citation>
    <scope>NUCLEOTIDE SEQUENCE [LARGE SCALE GENOMIC DNA]</scope>
    <source>
        <strain evidence="10 11">4R-31</strain>
    </source>
</reference>
<keyword evidence="6" id="KW-0865">Zymogen</keyword>
<dbReference type="GO" id="GO:0016811">
    <property type="term" value="F:hydrolase activity, acting on carbon-nitrogen (but not peptide) bonds, in linear amides"/>
    <property type="evidence" value="ECO:0007669"/>
    <property type="project" value="InterPro"/>
</dbReference>